<proteinExistence type="predicted"/>
<evidence type="ECO:0000256" key="5">
    <source>
        <dbReference type="SAM" id="MobiDB-lite"/>
    </source>
</evidence>
<feature type="transmembrane region" description="Helical" evidence="6">
    <location>
        <begin position="73"/>
        <end position="94"/>
    </location>
</feature>
<evidence type="ECO:0000256" key="4">
    <source>
        <dbReference type="ARBA" id="ARBA00023136"/>
    </source>
</evidence>
<dbReference type="PANTHER" id="PTHR10806:SF6">
    <property type="entry name" value="SIGNAL PEPTIDASE COMPLEX CATALYTIC SUBUNIT SEC11"/>
    <property type="match status" value="1"/>
</dbReference>
<comment type="subcellular location">
    <subcellularLocation>
        <location evidence="1">Membrane</location>
    </subcellularLocation>
</comment>
<dbReference type="GO" id="GO:0006465">
    <property type="term" value="P:signal peptide processing"/>
    <property type="evidence" value="ECO:0007669"/>
    <property type="project" value="InterPro"/>
</dbReference>
<keyword evidence="3 6" id="KW-1133">Transmembrane helix</keyword>
<gene>
    <name evidence="8" type="ORF">A6E15_16070</name>
</gene>
<dbReference type="RefSeq" id="WP_076147777.1">
    <property type="nucleotide sequence ID" value="NZ_LWLN01000001.1"/>
</dbReference>
<sequence length="291" mass="30286">MDGPDAGESDRDRAGPPDDPPTADGPDSAADRDGTDDRLASRPRPGEGVTIDDGIVRWFLEADDRAAAVGRDVATSLAIVAVVGLLLFAVAGTWPPLVAVESGSMEPHLERGDLVIVVDEGRFAGDGAVGGTGIVTRERGLETGHETLGDAGDVVVFRPNGDPRQTPTIHRVAFRVEKGERWVETKADPAFVNGATCTEIPSCPAPHDGFVTKGDANPAYDQLPRSGADTTVVKPEWVRSKAIVRLPWLGEIRLAVDSVRSLLGVGPAAVAVAAGLVALALFVTAAAGRDP</sequence>
<dbReference type="OrthoDB" id="4822at2157"/>
<keyword evidence="4 6" id="KW-0472">Membrane</keyword>
<dbReference type="Proteomes" id="UP000189370">
    <property type="component" value="Unassembled WGS sequence"/>
</dbReference>
<dbReference type="GO" id="GO:0016020">
    <property type="term" value="C:membrane"/>
    <property type="evidence" value="ECO:0007669"/>
    <property type="project" value="UniProtKB-SubCell"/>
</dbReference>
<feature type="region of interest" description="Disordered" evidence="5">
    <location>
        <begin position="1"/>
        <end position="48"/>
    </location>
</feature>
<reference evidence="9" key="1">
    <citation type="submission" date="2016-04" db="EMBL/GenBank/DDBJ databases">
        <authorList>
            <person name="Chen S.-C."/>
            <person name="Lai M.-C."/>
        </authorList>
    </citation>
    <scope>NUCLEOTIDE SEQUENCE [LARGE SCALE GENOMIC DNA]</scope>
    <source>
        <strain evidence="9">AB14</strain>
    </source>
</reference>
<evidence type="ECO:0000313" key="8">
    <source>
        <dbReference type="EMBL" id="OLZ42390.1"/>
    </source>
</evidence>
<evidence type="ECO:0000256" key="1">
    <source>
        <dbReference type="ARBA" id="ARBA00004370"/>
    </source>
</evidence>
<comment type="caution">
    <text evidence="8">The sequence shown here is derived from an EMBL/GenBank/DDBJ whole genome shotgun (WGS) entry which is preliminary data.</text>
</comment>
<evidence type="ECO:0000313" key="9">
    <source>
        <dbReference type="Proteomes" id="UP000189370"/>
    </source>
</evidence>
<name>A0A1S8B025_9EURY</name>
<dbReference type="SUPFAM" id="SSF51306">
    <property type="entry name" value="LexA/Signal peptidase"/>
    <property type="match status" value="1"/>
</dbReference>
<feature type="compositionally biased region" description="Basic and acidic residues" evidence="5">
    <location>
        <begin position="29"/>
        <end position="40"/>
    </location>
</feature>
<dbReference type="GO" id="GO:0004252">
    <property type="term" value="F:serine-type endopeptidase activity"/>
    <property type="evidence" value="ECO:0007669"/>
    <property type="project" value="InterPro"/>
</dbReference>
<dbReference type="PANTHER" id="PTHR10806">
    <property type="entry name" value="SIGNAL PEPTIDASE COMPLEX CATALYTIC SUBUNIT SEC11"/>
    <property type="match status" value="1"/>
</dbReference>
<dbReference type="EMBL" id="LWLN01000001">
    <property type="protein sequence ID" value="OLZ42390.1"/>
    <property type="molecule type" value="Genomic_DNA"/>
</dbReference>
<accession>A0A1S8B025</accession>
<keyword evidence="2 6" id="KW-0812">Transmembrane</keyword>
<dbReference type="AlphaFoldDB" id="A0A1S8B025"/>
<dbReference type="STRING" id="301967.A6E15_16070"/>
<evidence type="ECO:0000256" key="6">
    <source>
        <dbReference type="SAM" id="Phobius"/>
    </source>
</evidence>
<protein>
    <submittedName>
        <fullName evidence="8">S26 family signal peptidase</fullName>
    </submittedName>
</protein>
<feature type="transmembrane region" description="Helical" evidence="6">
    <location>
        <begin position="262"/>
        <end position="287"/>
    </location>
</feature>
<dbReference type="InterPro" id="IPR019533">
    <property type="entry name" value="Peptidase_S26"/>
</dbReference>
<organism evidence="8 9">
    <name type="scientific">Natrinema saccharevitans</name>
    <dbReference type="NCBI Taxonomy" id="301967"/>
    <lineage>
        <taxon>Archaea</taxon>
        <taxon>Methanobacteriati</taxon>
        <taxon>Methanobacteriota</taxon>
        <taxon>Stenosarchaea group</taxon>
        <taxon>Halobacteria</taxon>
        <taxon>Halobacteriales</taxon>
        <taxon>Natrialbaceae</taxon>
        <taxon>Natrinema</taxon>
    </lineage>
</organism>
<evidence type="ECO:0000259" key="7">
    <source>
        <dbReference type="Pfam" id="PF10502"/>
    </source>
</evidence>
<dbReference type="InterPro" id="IPR001733">
    <property type="entry name" value="Peptidase_S26B"/>
</dbReference>
<evidence type="ECO:0000256" key="2">
    <source>
        <dbReference type="ARBA" id="ARBA00022692"/>
    </source>
</evidence>
<keyword evidence="9" id="KW-1185">Reference proteome</keyword>
<dbReference type="CDD" id="cd06530">
    <property type="entry name" value="S26_SPase_I"/>
    <property type="match status" value="1"/>
</dbReference>
<dbReference type="InterPro" id="IPR036286">
    <property type="entry name" value="LexA/Signal_pep-like_sf"/>
</dbReference>
<feature type="domain" description="Peptidase S26" evidence="7">
    <location>
        <begin position="77"/>
        <end position="172"/>
    </location>
</feature>
<dbReference type="Pfam" id="PF10502">
    <property type="entry name" value="Peptidase_S26"/>
    <property type="match status" value="1"/>
</dbReference>
<evidence type="ECO:0000256" key="3">
    <source>
        <dbReference type="ARBA" id="ARBA00022989"/>
    </source>
</evidence>